<dbReference type="Proteomes" id="UP000250443">
    <property type="component" value="Unassembled WGS sequence"/>
</dbReference>
<organism evidence="1 2">
    <name type="scientific">Pseudomonas luteola</name>
    <dbReference type="NCBI Taxonomy" id="47886"/>
    <lineage>
        <taxon>Bacteria</taxon>
        <taxon>Pseudomonadati</taxon>
        <taxon>Pseudomonadota</taxon>
        <taxon>Gammaproteobacteria</taxon>
        <taxon>Pseudomonadales</taxon>
        <taxon>Pseudomonadaceae</taxon>
        <taxon>Pseudomonas</taxon>
    </lineage>
</organism>
<name>A0A2X2FDA3_PSELU</name>
<dbReference type="EMBL" id="UAUF01000016">
    <property type="protein sequence ID" value="SPZ16780.1"/>
    <property type="molecule type" value="Genomic_DNA"/>
</dbReference>
<gene>
    <name evidence="1" type="ORF">NCTC11842_05820</name>
</gene>
<evidence type="ECO:0000313" key="2">
    <source>
        <dbReference type="Proteomes" id="UP000250443"/>
    </source>
</evidence>
<dbReference type="AlphaFoldDB" id="A0A2X2FDA3"/>
<evidence type="ECO:0000313" key="1">
    <source>
        <dbReference type="EMBL" id="SPZ16780.1"/>
    </source>
</evidence>
<protein>
    <submittedName>
        <fullName evidence="1">Integrase catalytic subunit</fullName>
    </submittedName>
</protein>
<accession>A0A2X2FDA3</accession>
<reference evidence="1 2" key="1">
    <citation type="submission" date="2018-06" db="EMBL/GenBank/DDBJ databases">
        <authorList>
            <consortium name="Pathogen Informatics"/>
            <person name="Doyle S."/>
        </authorList>
    </citation>
    <scope>NUCLEOTIDE SEQUENCE [LARGE SCALE GENOMIC DNA]</scope>
    <source>
        <strain evidence="1 2">NCTC11842</strain>
    </source>
</reference>
<sequence>MHEDLLDEGESVSLKRVARLMAAERSQGCPRRKNRGFGRVASDRPTGVKNLLERDFTALEPERK</sequence>
<proteinExistence type="predicted"/>